<organism evidence="1 2">
    <name type="scientific">Postia placenta MAD-698-R-SB12</name>
    <dbReference type="NCBI Taxonomy" id="670580"/>
    <lineage>
        <taxon>Eukaryota</taxon>
        <taxon>Fungi</taxon>
        <taxon>Dikarya</taxon>
        <taxon>Basidiomycota</taxon>
        <taxon>Agaricomycotina</taxon>
        <taxon>Agaricomycetes</taxon>
        <taxon>Polyporales</taxon>
        <taxon>Adustoporiaceae</taxon>
        <taxon>Rhodonia</taxon>
    </lineage>
</organism>
<proteinExistence type="predicted"/>
<evidence type="ECO:0000313" key="2">
    <source>
        <dbReference type="Proteomes" id="UP000194127"/>
    </source>
</evidence>
<dbReference type="OrthoDB" id="2789562at2759"/>
<dbReference type="AlphaFoldDB" id="A0A1X6N0N1"/>
<accession>A0A1X6N0N1</accession>
<sequence length="141" mass="15352">MYGPQTREIFPYAIARSTGTECAPLIAALLAAQISLDEISDAEDYTPFTEYIKNRGRAGDDGKIRNGIIVWLYTTGLHGPYHETDDGGIEHHGVLLTIESGAKVEDIVARARAALRHGVISHEHIEGEALPLPAESDSEEE</sequence>
<gene>
    <name evidence="1" type="ORF">POSPLADRAFT_1039907</name>
</gene>
<name>A0A1X6N0N1_9APHY</name>
<reference evidence="1 2" key="1">
    <citation type="submission" date="2017-04" db="EMBL/GenBank/DDBJ databases">
        <title>Genome Sequence of the Model Brown-Rot Fungus Postia placenta SB12.</title>
        <authorList>
            <consortium name="DOE Joint Genome Institute"/>
            <person name="Gaskell J."/>
            <person name="Kersten P."/>
            <person name="Larrondo L.F."/>
            <person name="Canessa P."/>
            <person name="Martinez D."/>
            <person name="Hibbett D."/>
            <person name="Schmoll M."/>
            <person name="Kubicek C.P."/>
            <person name="Martinez A.T."/>
            <person name="Yadav J."/>
            <person name="Master E."/>
            <person name="Magnuson J.K."/>
            <person name="James T."/>
            <person name="Yaver D."/>
            <person name="Berka R."/>
            <person name="Labutti K."/>
            <person name="Lipzen A."/>
            <person name="Aerts A."/>
            <person name="Barry K."/>
            <person name="Henrissat B."/>
            <person name="Blanchette R."/>
            <person name="Grigoriev I."/>
            <person name="Cullen D."/>
        </authorList>
    </citation>
    <scope>NUCLEOTIDE SEQUENCE [LARGE SCALE GENOMIC DNA]</scope>
    <source>
        <strain evidence="1 2">MAD-698-R-SB12</strain>
    </source>
</reference>
<dbReference type="RefSeq" id="XP_024338830.1">
    <property type="nucleotide sequence ID" value="XM_024477616.1"/>
</dbReference>
<dbReference type="Proteomes" id="UP000194127">
    <property type="component" value="Unassembled WGS sequence"/>
</dbReference>
<keyword evidence="2" id="KW-1185">Reference proteome</keyword>
<dbReference type="GeneID" id="36322566"/>
<protein>
    <submittedName>
        <fullName evidence="1">Uncharacterized protein</fullName>
    </submittedName>
</protein>
<evidence type="ECO:0000313" key="1">
    <source>
        <dbReference type="EMBL" id="OSX62036.1"/>
    </source>
</evidence>
<dbReference type="EMBL" id="KZ110597">
    <property type="protein sequence ID" value="OSX62036.1"/>
    <property type="molecule type" value="Genomic_DNA"/>
</dbReference>